<dbReference type="KEGG" id="ppm:PPSC2_05080"/>
<name>A0A0D5ZCD1_PAEPS</name>
<dbReference type="AlphaFoldDB" id="A0A0D5ZCD1"/>
<dbReference type="Proteomes" id="UP000006868">
    <property type="component" value="Chromosome"/>
</dbReference>
<gene>
    <name evidence="1" type="ORF">PPSC2_05080</name>
</gene>
<protein>
    <submittedName>
        <fullName evidence="1">Uncharacterized protein</fullName>
    </submittedName>
</protein>
<organism evidence="1 2">
    <name type="scientific">Paenibacillus polymyxa (strain SC2)</name>
    <name type="common">Bacillus polymyxa</name>
    <dbReference type="NCBI Taxonomy" id="886882"/>
    <lineage>
        <taxon>Bacteria</taxon>
        <taxon>Bacillati</taxon>
        <taxon>Bacillota</taxon>
        <taxon>Bacilli</taxon>
        <taxon>Bacillales</taxon>
        <taxon>Paenibacillaceae</taxon>
        <taxon>Paenibacillus</taxon>
    </lineage>
</organism>
<reference evidence="1 2" key="1">
    <citation type="journal article" date="2011" name="J. Bacteriol.">
        <title>Complete genome sequence of Paenibacillus polymyxa SC2, a strain of plant growth-promoting Rhizobacterium with broad-spectrum antimicrobial activity.</title>
        <authorList>
            <person name="Ma M."/>
            <person name="Wang C."/>
            <person name="Ding Y."/>
            <person name="Li L."/>
            <person name="Shen D."/>
            <person name="Jiang X."/>
            <person name="Guan D."/>
            <person name="Cao F."/>
            <person name="Chen H."/>
            <person name="Feng R."/>
            <person name="Wang X."/>
            <person name="Ge Y."/>
            <person name="Yao L."/>
            <person name="Bing X."/>
            <person name="Yang X."/>
            <person name="Li J."/>
            <person name="Du B."/>
        </authorList>
    </citation>
    <scope>NUCLEOTIDE SEQUENCE [LARGE SCALE GENOMIC DNA]</scope>
    <source>
        <strain evidence="1 2">SC2</strain>
    </source>
</reference>
<dbReference type="PATRIC" id="fig|886882.15.peg.1028"/>
<evidence type="ECO:0000313" key="2">
    <source>
        <dbReference type="Proteomes" id="UP000006868"/>
    </source>
</evidence>
<sequence length="133" mass="15994">MSEEELKRYWISSLWYLNFRQNGSISKQEDIQWFFYTVGERIESRFQMNLPSFMFLAKSMRYSMQMPISIEAYDINVLRCSDHFQGRQDRKLWNEQGIRHIHPSAICTRWERQEIGGVSPDFRDGDIPFLIDA</sequence>
<evidence type="ECO:0000313" key="1">
    <source>
        <dbReference type="EMBL" id="AKA44192.1"/>
    </source>
</evidence>
<dbReference type="HOGENOM" id="CLU_1904687_0_0_9"/>
<accession>A0A0D5ZCD1</accession>
<dbReference type="EMBL" id="CP002213">
    <property type="protein sequence ID" value="AKA44192.1"/>
    <property type="molecule type" value="Genomic_DNA"/>
</dbReference>
<proteinExistence type="predicted"/>